<dbReference type="Proteomes" id="UP000735302">
    <property type="component" value="Unassembled WGS sequence"/>
</dbReference>
<evidence type="ECO:0000313" key="2">
    <source>
        <dbReference type="Proteomes" id="UP000735302"/>
    </source>
</evidence>
<organism evidence="1 2">
    <name type="scientific">Plakobranchus ocellatus</name>
    <dbReference type="NCBI Taxonomy" id="259542"/>
    <lineage>
        <taxon>Eukaryota</taxon>
        <taxon>Metazoa</taxon>
        <taxon>Spiralia</taxon>
        <taxon>Lophotrochozoa</taxon>
        <taxon>Mollusca</taxon>
        <taxon>Gastropoda</taxon>
        <taxon>Heterobranchia</taxon>
        <taxon>Euthyneura</taxon>
        <taxon>Panpulmonata</taxon>
        <taxon>Sacoglossa</taxon>
        <taxon>Placobranchoidea</taxon>
        <taxon>Plakobranchidae</taxon>
        <taxon>Plakobranchus</taxon>
    </lineage>
</organism>
<name>A0AAV3XZU6_9GAST</name>
<protein>
    <submittedName>
        <fullName evidence="1">Uncharacterized protein</fullName>
    </submittedName>
</protein>
<dbReference type="EMBL" id="BLXT01000378">
    <property type="protein sequence ID" value="GFN76354.1"/>
    <property type="molecule type" value="Genomic_DNA"/>
</dbReference>
<keyword evidence="2" id="KW-1185">Reference proteome</keyword>
<evidence type="ECO:0000313" key="1">
    <source>
        <dbReference type="EMBL" id="GFN76354.1"/>
    </source>
</evidence>
<dbReference type="AlphaFoldDB" id="A0AAV3XZU6"/>
<gene>
    <name evidence="1" type="ORF">PoB_000286000</name>
</gene>
<accession>A0AAV3XZU6</accession>
<sequence>MTNIVMPKVNLDPIFKISLSSQGAGVEARTRDTKVSSNPRQVLYSPGLAIELVTKIIDVGSAEKSIVFALMHTAVPIRPAFDCKDQLDTKMKDVLPLHNSHLVHAYFT</sequence>
<proteinExistence type="predicted"/>
<reference evidence="1 2" key="1">
    <citation type="journal article" date="2021" name="Elife">
        <title>Chloroplast acquisition without the gene transfer in kleptoplastic sea slugs, Plakobranchus ocellatus.</title>
        <authorList>
            <person name="Maeda T."/>
            <person name="Takahashi S."/>
            <person name="Yoshida T."/>
            <person name="Shimamura S."/>
            <person name="Takaki Y."/>
            <person name="Nagai Y."/>
            <person name="Toyoda A."/>
            <person name="Suzuki Y."/>
            <person name="Arimoto A."/>
            <person name="Ishii H."/>
            <person name="Satoh N."/>
            <person name="Nishiyama T."/>
            <person name="Hasebe M."/>
            <person name="Maruyama T."/>
            <person name="Minagawa J."/>
            <person name="Obokata J."/>
            <person name="Shigenobu S."/>
        </authorList>
    </citation>
    <scope>NUCLEOTIDE SEQUENCE [LARGE SCALE GENOMIC DNA]</scope>
</reference>
<comment type="caution">
    <text evidence="1">The sequence shown here is derived from an EMBL/GenBank/DDBJ whole genome shotgun (WGS) entry which is preliminary data.</text>
</comment>